<dbReference type="GO" id="GO:0005634">
    <property type="term" value="C:nucleus"/>
    <property type="evidence" value="ECO:0007669"/>
    <property type="project" value="TreeGrafter"/>
</dbReference>
<evidence type="ECO:0000256" key="1">
    <source>
        <dbReference type="SAM" id="MobiDB-lite"/>
    </source>
</evidence>
<dbReference type="GO" id="GO:1990165">
    <property type="term" value="F:single-strand break-containing DNA binding"/>
    <property type="evidence" value="ECO:0007669"/>
    <property type="project" value="TreeGrafter"/>
</dbReference>
<dbReference type="AlphaFoldDB" id="A0AAD5YF29"/>
<name>A0AAD5YF29_9APHY</name>
<reference evidence="3" key="1">
    <citation type="submission" date="2022-07" db="EMBL/GenBank/DDBJ databases">
        <title>Genome Sequence of Physisporinus lineatus.</title>
        <authorList>
            <person name="Buettner E."/>
        </authorList>
    </citation>
    <scope>NUCLEOTIDE SEQUENCE</scope>
    <source>
        <strain evidence="3">VT162</strain>
    </source>
</reference>
<dbReference type="SUPFAM" id="SSF54197">
    <property type="entry name" value="HIT-like"/>
    <property type="match status" value="1"/>
</dbReference>
<dbReference type="Proteomes" id="UP001212997">
    <property type="component" value="Unassembled WGS sequence"/>
</dbReference>
<dbReference type="Pfam" id="PF16278">
    <property type="entry name" value="zf-C2HE"/>
    <property type="match status" value="1"/>
</dbReference>
<gene>
    <name evidence="3" type="ORF">NLI96_g4134</name>
</gene>
<dbReference type="Pfam" id="PF11969">
    <property type="entry name" value="DcpS_C"/>
    <property type="match status" value="1"/>
</dbReference>
<keyword evidence="4" id="KW-1185">Reference proteome</keyword>
<feature type="compositionally biased region" description="Basic and acidic residues" evidence="1">
    <location>
        <begin position="207"/>
        <end position="220"/>
    </location>
</feature>
<feature type="domain" description="Aprataxin C2HE/C2H2/C2HC zinc finger" evidence="2">
    <location>
        <begin position="148"/>
        <end position="212"/>
    </location>
</feature>
<organism evidence="3 4">
    <name type="scientific">Meripilus lineatus</name>
    <dbReference type="NCBI Taxonomy" id="2056292"/>
    <lineage>
        <taxon>Eukaryota</taxon>
        <taxon>Fungi</taxon>
        <taxon>Dikarya</taxon>
        <taxon>Basidiomycota</taxon>
        <taxon>Agaricomycotina</taxon>
        <taxon>Agaricomycetes</taxon>
        <taxon>Polyporales</taxon>
        <taxon>Meripilaceae</taxon>
        <taxon>Meripilus</taxon>
    </lineage>
</organism>
<proteinExistence type="predicted"/>
<dbReference type="GO" id="GO:0033699">
    <property type="term" value="F:DNA 5'-adenosine monophosphate hydrolase activity"/>
    <property type="evidence" value="ECO:0007669"/>
    <property type="project" value="TreeGrafter"/>
</dbReference>
<sequence>MSALTILRTYAQKADPASIPSSVLFEHTAKSITIIDAYPKSRFHFLILPRASAYPPLTVSNLANLRSLLKCDKDRAKEVLTDLSEDAKRIRTCIEEEMVKRFGFKWAIWTGFHSVPSMEHLHLHVISADLCSPSMKVKKHYNSFHPKLGFFLSLDDVLSWFDATPSYFQTVSQLKKTEYEPYLKEDLSCFHCSESFKNMPKLKEHLQEEWNKMSKREKSKLERKRKRETEENENTNSNAENDPVPPLKKPEQEEDLSTK</sequence>
<dbReference type="GO" id="GO:0030983">
    <property type="term" value="F:mismatched DNA binding"/>
    <property type="evidence" value="ECO:0007669"/>
    <property type="project" value="TreeGrafter"/>
</dbReference>
<evidence type="ECO:0000313" key="4">
    <source>
        <dbReference type="Proteomes" id="UP001212997"/>
    </source>
</evidence>
<evidence type="ECO:0000259" key="2">
    <source>
        <dbReference type="Pfam" id="PF16278"/>
    </source>
</evidence>
<dbReference type="Gene3D" id="3.30.428.10">
    <property type="entry name" value="HIT-like"/>
    <property type="match status" value="1"/>
</dbReference>
<dbReference type="InterPro" id="IPR036265">
    <property type="entry name" value="HIT-like_sf"/>
</dbReference>
<dbReference type="GO" id="GO:0000012">
    <property type="term" value="P:single strand break repair"/>
    <property type="evidence" value="ECO:0007669"/>
    <property type="project" value="TreeGrafter"/>
</dbReference>
<comment type="caution">
    <text evidence="3">The sequence shown here is derived from an EMBL/GenBank/DDBJ whole genome shotgun (WGS) entry which is preliminary data.</text>
</comment>
<dbReference type="InterPro" id="IPR032566">
    <property type="entry name" value="Znf-C2HE"/>
</dbReference>
<dbReference type="PANTHER" id="PTHR12486:SF4">
    <property type="entry name" value="APRATAXIN"/>
    <property type="match status" value="1"/>
</dbReference>
<feature type="compositionally biased region" description="Basic and acidic residues" evidence="1">
    <location>
        <begin position="248"/>
        <end position="259"/>
    </location>
</feature>
<feature type="region of interest" description="Disordered" evidence="1">
    <location>
        <begin position="207"/>
        <end position="259"/>
    </location>
</feature>
<dbReference type="GO" id="GO:0003697">
    <property type="term" value="F:single-stranded DNA binding"/>
    <property type="evidence" value="ECO:0007669"/>
    <property type="project" value="TreeGrafter"/>
</dbReference>
<protein>
    <recommendedName>
        <fullName evidence="2">Aprataxin C2HE/C2H2/C2HC zinc finger domain-containing protein</fullName>
    </recommendedName>
</protein>
<dbReference type="GO" id="GO:0003725">
    <property type="term" value="F:double-stranded RNA binding"/>
    <property type="evidence" value="ECO:0007669"/>
    <property type="project" value="TreeGrafter"/>
</dbReference>
<dbReference type="EMBL" id="JANAWD010000116">
    <property type="protein sequence ID" value="KAJ3486610.1"/>
    <property type="molecule type" value="Genomic_DNA"/>
</dbReference>
<accession>A0AAD5YF29</accession>
<dbReference type="PANTHER" id="PTHR12486">
    <property type="entry name" value="APRATAXIN-RELATED"/>
    <property type="match status" value="1"/>
</dbReference>
<evidence type="ECO:0000313" key="3">
    <source>
        <dbReference type="EMBL" id="KAJ3486610.1"/>
    </source>
</evidence>